<dbReference type="OMA" id="DELAFHX"/>
<keyword evidence="4 6" id="KW-1133">Transmembrane helix</keyword>
<keyword evidence="5 6" id="KW-0472">Membrane</keyword>
<dbReference type="Pfam" id="PF04893">
    <property type="entry name" value="Yip1"/>
    <property type="match status" value="1"/>
</dbReference>
<keyword evidence="3 6" id="KW-0812">Transmembrane</keyword>
<accession>A0A913X6T6</accession>
<comment type="similarity">
    <text evidence="2 6">Belongs to the YIP1 family.</text>
</comment>
<dbReference type="AlphaFoldDB" id="A0A913X6T6"/>
<sequence>NIYDFHKVTLAAGAIYTYAFLIPTALWGLLLWRRSTAGYSFLEILCVYGYSLSIYVPISILWAIPIDWLRWIFVIIGMVLSGSVLLLTFWPAVEDDDKKIAILTMLCIFVLHGLLAIGFKLYFFHGPPELHRMGTPSTTIRSLNTTTSPS</sequence>
<evidence type="ECO:0000256" key="5">
    <source>
        <dbReference type="ARBA" id="ARBA00023136"/>
    </source>
</evidence>
<dbReference type="GO" id="GO:0016192">
    <property type="term" value="P:vesicle-mediated transport"/>
    <property type="evidence" value="ECO:0007669"/>
    <property type="project" value="InterPro"/>
</dbReference>
<evidence type="ECO:0000259" key="7">
    <source>
        <dbReference type="Pfam" id="PF04893"/>
    </source>
</evidence>
<comment type="caution">
    <text evidence="6">Lacks conserved residue(s) required for the propagation of feature annotation.</text>
</comment>
<feature type="domain" description="Yip1" evidence="7">
    <location>
        <begin position="6"/>
        <end position="116"/>
    </location>
</feature>
<dbReference type="EnsemblMetazoa" id="XM_021044210.1">
    <property type="protein sequence ID" value="XP_020899869.1"/>
    <property type="gene ID" value="LOC110238537"/>
</dbReference>
<dbReference type="PANTHER" id="PTHR12822">
    <property type="entry name" value="PROTEIN YIPF"/>
    <property type="match status" value="1"/>
</dbReference>
<evidence type="ECO:0000256" key="2">
    <source>
        <dbReference type="ARBA" id="ARBA00010596"/>
    </source>
</evidence>
<feature type="transmembrane region" description="Helical" evidence="6">
    <location>
        <begin position="71"/>
        <end position="93"/>
    </location>
</feature>
<evidence type="ECO:0000256" key="1">
    <source>
        <dbReference type="ARBA" id="ARBA00004141"/>
    </source>
</evidence>
<dbReference type="GO" id="GO:0031267">
    <property type="term" value="F:small GTPase binding"/>
    <property type="evidence" value="ECO:0007669"/>
    <property type="project" value="InterPro"/>
</dbReference>
<evidence type="ECO:0000256" key="6">
    <source>
        <dbReference type="RuleBase" id="RU361264"/>
    </source>
</evidence>
<evidence type="ECO:0000256" key="4">
    <source>
        <dbReference type="ARBA" id="ARBA00022989"/>
    </source>
</evidence>
<protein>
    <recommendedName>
        <fullName evidence="6">Protein YIPF</fullName>
    </recommendedName>
</protein>
<dbReference type="OrthoDB" id="10256463at2759"/>
<dbReference type="KEGG" id="epa:110238537"/>
<name>A0A913X6T6_EXADI</name>
<dbReference type="GO" id="GO:0000139">
    <property type="term" value="C:Golgi membrane"/>
    <property type="evidence" value="ECO:0007669"/>
    <property type="project" value="UniProtKB-SubCell"/>
</dbReference>
<dbReference type="InterPro" id="IPR039765">
    <property type="entry name" value="Yip5/YIPF1/YIPF2"/>
</dbReference>
<keyword evidence="9" id="KW-1185">Reference proteome</keyword>
<dbReference type="PANTHER" id="PTHR12822:SF2">
    <property type="entry name" value="PROTEIN YIPF"/>
    <property type="match status" value="1"/>
</dbReference>
<dbReference type="RefSeq" id="XP_020899869.1">
    <property type="nucleotide sequence ID" value="XM_021044210.1"/>
</dbReference>
<dbReference type="Proteomes" id="UP000887567">
    <property type="component" value="Unplaced"/>
</dbReference>
<comment type="subcellular location">
    <subcellularLocation>
        <location evidence="6">Golgi apparatus membrane</location>
        <topology evidence="6">Multi-pass membrane protein</topology>
    </subcellularLocation>
    <subcellularLocation>
        <location evidence="1">Membrane</location>
        <topology evidence="1">Multi-pass membrane protein</topology>
    </subcellularLocation>
</comment>
<dbReference type="InterPro" id="IPR006977">
    <property type="entry name" value="Yip1_dom"/>
</dbReference>
<evidence type="ECO:0000313" key="8">
    <source>
        <dbReference type="EnsemblMetazoa" id="XP_020899869.1"/>
    </source>
</evidence>
<feature type="transmembrane region" description="Helical" evidence="6">
    <location>
        <begin position="100"/>
        <end position="123"/>
    </location>
</feature>
<dbReference type="GeneID" id="110238537"/>
<proteinExistence type="inferred from homology"/>
<feature type="transmembrane region" description="Helical" evidence="6">
    <location>
        <begin position="15"/>
        <end position="32"/>
    </location>
</feature>
<organism evidence="8 9">
    <name type="scientific">Exaiptasia diaphana</name>
    <name type="common">Tropical sea anemone</name>
    <name type="synonym">Aiptasia pulchella</name>
    <dbReference type="NCBI Taxonomy" id="2652724"/>
    <lineage>
        <taxon>Eukaryota</taxon>
        <taxon>Metazoa</taxon>
        <taxon>Cnidaria</taxon>
        <taxon>Anthozoa</taxon>
        <taxon>Hexacorallia</taxon>
        <taxon>Actiniaria</taxon>
        <taxon>Aiptasiidae</taxon>
        <taxon>Exaiptasia</taxon>
    </lineage>
</organism>
<feature type="transmembrane region" description="Helical" evidence="6">
    <location>
        <begin position="44"/>
        <end position="65"/>
    </location>
</feature>
<evidence type="ECO:0000256" key="3">
    <source>
        <dbReference type="ARBA" id="ARBA00022692"/>
    </source>
</evidence>
<reference evidence="8" key="1">
    <citation type="submission" date="2022-11" db="UniProtKB">
        <authorList>
            <consortium name="EnsemblMetazoa"/>
        </authorList>
    </citation>
    <scope>IDENTIFICATION</scope>
</reference>
<evidence type="ECO:0000313" key="9">
    <source>
        <dbReference type="Proteomes" id="UP000887567"/>
    </source>
</evidence>